<reference evidence="3" key="1">
    <citation type="journal article" date="2011" name="PLoS Biol.">
        <title>Gene gain and loss during evolution of obligate parasitism in the white rust pathogen of Arabidopsis thaliana.</title>
        <authorList>
            <person name="Kemen E."/>
            <person name="Gardiner A."/>
            <person name="Schultz-Larsen T."/>
            <person name="Kemen A.C."/>
            <person name="Balmuth A.L."/>
            <person name="Robert-Seilaniantz A."/>
            <person name="Bailey K."/>
            <person name="Holub E."/>
            <person name="Studholme D.J."/>
            <person name="Maclean D."/>
            <person name="Jones J.D."/>
        </authorList>
    </citation>
    <scope>NUCLEOTIDE SEQUENCE</scope>
</reference>
<proteinExistence type="predicted"/>
<name>F0WEN1_9STRA</name>
<dbReference type="GO" id="GO:0003677">
    <property type="term" value="F:DNA binding"/>
    <property type="evidence" value="ECO:0007669"/>
    <property type="project" value="InterPro"/>
</dbReference>
<accession>F0WEN1</accession>
<feature type="compositionally biased region" description="Basic and acidic residues" evidence="1">
    <location>
        <begin position="127"/>
        <end position="138"/>
    </location>
</feature>
<feature type="compositionally biased region" description="Pro residues" evidence="1">
    <location>
        <begin position="139"/>
        <end position="149"/>
    </location>
</feature>
<dbReference type="Pfam" id="PF11427">
    <property type="entry name" value="HTH_Tnp_Tc3_1"/>
    <property type="match status" value="1"/>
</dbReference>
<protein>
    <submittedName>
        <fullName evidence="3">AlNc14C76G5081 protein</fullName>
    </submittedName>
</protein>
<dbReference type="Gene3D" id="1.10.10.60">
    <property type="entry name" value="Homeodomain-like"/>
    <property type="match status" value="1"/>
</dbReference>
<dbReference type="HOGENOM" id="CLU_1753065_0_0_1"/>
<evidence type="ECO:0000256" key="1">
    <source>
        <dbReference type="SAM" id="MobiDB-lite"/>
    </source>
</evidence>
<feature type="region of interest" description="Disordered" evidence="1">
    <location>
        <begin position="127"/>
        <end position="149"/>
    </location>
</feature>
<feature type="domain" description="Tc3 transposase DNA binding" evidence="2">
    <location>
        <begin position="4"/>
        <end position="35"/>
    </location>
</feature>
<dbReference type="AlphaFoldDB" id="F0WEN1"/>
<reference evidence="3" key="2">
    <citation type="submission" date="2011-02" db="EMBL/GenBank/DDBJ databases">
        <authorList>
            <person name="MacLean D."/>
        </authorList>
    </citation>
    <scope>NUCLEOTIDE SEQUENCE</scope>
</reference>
<sequence>MGKGKPLSDVERGKILAFSSVSMSHREIARRMNRSAKPGRVRALTERGRRRLFGEARKTGSCAKTIQKSLQLDASVRTTQRELQNNDLFEYVKRNHTTKVTPEHKKGIEWAKTMLKERTDWSSIIFSDEKKFNPDDPPARTPEVLAPPA</sequence>
<evidence type="ECO:0000259" key="2">
    <source>
        <dbReference type="Pfam" id="PF11427"/>
    </source>
</evidence>
<organism evidence="3">
    <name type="scientific">Albugo laibachii Nc14</name>
    <dbReference type="NCBI Taxonomy" id="890382"/>
    <lineage>
        <taxon>Eukaryota</taxon>
        <taxon>Sar</taxon>
        <taxon>Stramenopiles</taxon>
        <taxon>Oomycota</taxon>
        <taxon>Peronosporomycetes</taxon>
        <taxon>Albuginales</taxon>
        <taxon>Albuginaceae</taxon>
        <taxon>Albugo</taxon>
    </lineage>
</organism>
<evidence type="ECO:0000313" key="3">
    <source>
        <dbReference type="EMBL" id="CCA19663.1"/>
    </source>
</evidence>
<dbReference type="EMBL" id="FR824121">
    <property type="protein sequence ID" value="CCA19663.1"/>
    <property type="molecule type" value="Genomic_DNA"/>
</dbReference>
<dbReference type="InterPro" id="IPR025898">
    <property type="entry name" value="Tc3_transposase_DNA-bd_dom"/>
</dbReference>
<gene>
    <name evidence="3" type="primary">AlNc14C76G5081</name>
    <name evidence="3" type="ORF">ALNC14_058060</name>
</gene>